<organism evidence="4 5">
    <name type="scientific">Cryobacterium lactosi</name>
    <dbReference type="NCBI Taxonomy" id="1259202"/>
    <lineage>
        <taxon>Bacteria</taxon>
        <taxon>Bacillati</taxon>
        <taxon>Actinomycetota</taxon>
        <taxon>Actinomycetes</taxon>
        <taxon>Micrococcales</taxon>
        <taxon>Microbacteriaceae</taxon>
        <taxon>Cryobacterium</taxon>
    </lineage>
</organism>
<dbReference type="GO" id="GO:0004180">
    <property type="term" value="F:carboxypeptidase activity"/>
    <property type="evidence" value="ECO:0007669"/>
    <property type="project" value="UniProtKB-KW"/>
</dbReference>
<dbReference type="EMBL" id="SOHM01000048">
    <property type="protein sequence ID" value="TFD83715.1"/>
    <property type="molecule type" value="Genomic_DNA"/>
</dbReference>
<dbReference type="CDD" id="cd14852">
    <property type="entry name" value="LD-carboxypeptidase"/>
    <property type="match status" value="1"/>
</dbReference>
<evidence type="ECO:0000259" key="3">
    <source>
        <dbReference type="Pfam" id="PF02557"/>
    </source>
</evidence>
<keyword evidence="5" id="KW-1185">Reference proteome</keyword>
<dbReference type="GO" id="GO:0006508">
    <property type="term" value="P:proteolysis"/>
    <property type="evidence" value="ECO:0007669"/>
    <property type="project" value="InterPro"/>
</dbReference>
<feature type="region of interest" description="Disordered" evidence="1">
    <location>
        <begin position="55"/>
        <end position="97"/>
    </location>
</feature>
<gene>
    <name evidence="4" type="ORF">E3T61_20590</name>
</gene>
<evidence type="ECO:0000313" key="5">
    <source>
        <dbReference type="Proteomes" id="UP000298468"/>
    </source>
</evidence>
<dbReference type="Gene3D" id="3.30.1380.10">
    <property type="match status" value="1"/>
</dbReference>
<keyword evidence="4" id="KW-0378">Hydrolase</keyword>
<feature type="domain" description="D-alanyl-D-alanine carboxypeptidase-like core" evidence="3">
    <location>
        <begin position="138"/>
        <end position="266"/>
    </location>
</feature>
<keyword evidence="2" id="KW-0472">Membrane</keyword>
<feature type="transmembrane region" description="Helical" evidence="2">
    <location>
        <begin position="29"/>
        <end position="50"/>
    </location>
</feature>
<comment type="caution">
    <text evidence="4">The sequence shown here is derived from an EMBL/GenBank/DDBJ whole genome shotgun (WGS) entry which is preliminary data.</text>
</comment>
<proteinExistence type="predicted"/>
<feature type="compositionally biased region" description="Low complexity" evidence="1">
    <location>
        <begin position="59"/>
        <end position="73"/>
    </location>
</feature>
<dbReference type="Proteomes" id="UP000298468">
    <property type="component" value="Unassembled WGS sequence"/>
</dbReference>
<dbReference type="PANTHER" id="PTHR34385:SF1">
    <property type="entry name" value="PEPTIDOGLYCAN L-ALANYL-D-GLUTAMATE ENDOPEPTIDASE CWLK"/>
    <property type="match status" value="1"/>
</dbReference>
<protein>
    <submittedName>
        <fullName evidence="4">D-alanyl-D-alanine carboxypeptidase family protein</fullName>
    </submittedName>
</protein>
<keyword evidence="2" id="KW-0812">Transmembrane</keyword>
<dbReference type="AlphaFoldDB" id="A0A4R9BI63"/>
<dbReference type="InterPro" id="IPR009045">
    <property type="entry name" value="Zn_M74/Hedgehog-like"/>
</dbReference>
<sequence length="294" mass="31169">MSSVQDRLGIVSEESRRGASPRVRRRRTLVAVTAALLIVTGGTAVILGGLTGRAASDETAPTPSAVASATPTASTPPRPAPSTTPDPTPAPTFDRAARSIDDPTSIWVVVDKLRPLNPTDYAPDDLVDVPIPFANAPQLRQEASDAVVALFAAFTAETGLALQSQSAYRGFDAQTRIYNNDVGNLGQAGADLSTARPGTSEHQTGLTIDISALPGECSLNACFADTPHGQWLAANAWRFGFLLRYPADKTPVTGYEFEPWHFRYIGIDLATEMHTTGVTTLEEFFGLPAAPSYG</sequence>
<feature type="compositionally biased region" description="Pro residues" evidence="1">
    <location>
        <begin position="74"/>
        <end position="90"/>
    </location>
</feature>
<keyword evidence="2" id="KW-1133">Transmembrane helix</keyword>
<accession>A0A4R9BI63</accession>
<evidence type="ECO:0000256" key="2">
    <source>
        <dbReference type="SAM" id="Phobius"/>
    </source>
</evidence>
<dbReference type="InterPro" id="IPR052179">
    <property type="entry name" value="DD-CPase-like"/>
</dbReference>
<keyword evidence="4" id="KW-0645">Protease</keyword>
<dbReference type="InterPro" id="IPR058193">
    <property type="entry name" value="VanY/YodJ_core_dom"/>
</dbReference>
<dbReference type="InterPro" id="IPR003709">
    <property type="entry name" value="VanY-like_core_dom"/>
</dbReference>
<evidence type="ECO:0000313" key="4">
    <source>
        <dbReference type="EMBL" id="TFD83715.1"/>
    </source>
</evidence>
<keyword evidence="4" id="KW-0121">Carboxypeptidase</keyword>
<dbReference type="Pfam" id="PF02557">
    <property type="entry name" value="VanY"/>
    <property type="match status" value="1"/>
</dbReference>
<feature type="region of interest" description="Disordered" evidence="1">
    <location>
        <begin position="1"/>
        <end position="23"/>
    </location>
</feature>
<dbReference type="OrthoDB" id="9792074at2"/>
<dbReference type="PANTHER" id="PTHR34385">
    <property type="entry name" value="D-ALANYL-D-ALANINE CARBOXYPEPTIDASE"/>
    <property type="match status" value="1"/>
</dbReference>
<dbReference type="SUPFAM" id="SSF55166">
    <property type="entry name" value="Hedgehog/DD-peptidase"/>
    <property type="match status" value="1"/>
</dbReference>
<name>A0A4R9BI63_9MICO</name>
<evidence type="ECO:0000256" key="1">
    <source>
        <dbReference type="SAM" id="MobiDB-lite"/>
    </source>
</evidence>
<reference evidence="4 5" key="1">
    <citation type="submission" date="2019-03" db="EMBL/GenBank/DDBJ databases">
        <title>Genomics of glacier-inhabiting Cryobacterium strains.</title>
        <authorList>
            <person name="Liu Q."/>
            <person name="Xin Y.-H."/>
        </authorList>
    </citation>
    <scope>NUCLEOTIDE SEQUENCE [LARGE SCALE GENOMIC DNA]</scope>
    <source>
        <strain evidence="4 5">Sr59</strain>
    </source>
</reference>